<dbReference type="AlphaFoldDB" id="A0A162ILD8"/>
<organism evidence="9 10">
    <name type="scientific">Fusobacterium necrophorum subsp. funduliforme</name>
    <dbReference type="NCBI Taxonomy" id="143387"/>
    <lineage>
        <taxon>Bacteria</taxon>
        <taxon>Fusobacteriati</taxon>
        <taxon>Fusobacteriota</taxon>
        <taxon>Fusobacteriia</taxon>
        <taxon>Fusobacteriales</taxon>
        <taxon>Fusobacteriaceae</taxon>
        <taxon>Fusobacterium</taxon>
    </lineage>
</organism>
<sequence>MVKYVIVADDLTGSNATCSLLKKVGLRAASIFQLPKKRIEEMDVISYSTDSRGVTKEEAYERVKRAVNGLKGDEILLYNKRIDSTLRGNIGAEMDAMLEQLEENRIAVVVPSYPDSGRIVVNKIMLVNGILLENSDAGRDPKTPIHTSCVEELIKKQTKYTSHYFNLETIAKEEKSLLQEIQEQGKKNRILIFDAVTNEDIIKIARVVSQSDFKIITVDPGPFTMYYAKELQKKNHLDKKILMVIGSATETTKKQIEYILQQEDIFLEKMNPKKFFLEKERKQEIQRVVSMMKKGIESYDLFLLTTSPIGNDEKLNLQEIASEMKTTVEEISKIISNTLTEAAALILEETQKFEGIYSSGGDITVALLEKLETIGVEIKEEVIPLTAYGRFIEGKFPNMKLVSKGGMVGREDTIKLCLNQMKNDI</sequence>
<dbReference type="Gene3D" id="3.40.980.20">
    <property type="entry name" value="Four-carbon acid sugar kinase, nucleotide binding domain"/>
    <property type="match status" value="1"/>
</dbReference>
<feature type="domain" description="Four-carbon acid sugar kinase N-terminal" evidence="7">
    <location>
        <begin position="5"/>
        <end position="225"/>
    </location>
</feature>
<dbReference type="Pfam" id="PF17042">
    <property type="entry name" value="NBD_C"/>
    <property type="match status" value="1"/>
</dbReference>
<dbReference type="InterPro" id="IPR037051">
    <property type="entry name" value="4-carb_acid_sugar_kinase_N_sf"/>
</dbReference>
<accession>A0A162ILD8</accession>
<dbReference type="InterPro" id="IPR042213">
    <property type="entry name" value="NBD_C_sf"/>
</dbReference>
<dbReference type="Proteomes" id="UP000075816">
    <property type="component" value="Unassembled WGS sequence"/>
</dbReference>
<dbReference type="GO" id="GO:0005524">
    <property type="term" value="F:ATP binding"/>
    <property type="evidence" value="ECO:0007669"/>
    <property type="project" value="UniProtKB-KW"/>
</dbReference>
<proteinExistence type="inferred from homology"/>
<evidence type="ECO:0000256" key="3">
    <source>
        <dbReference type="ARBA" id="ARBA00022741"/>
    </source>
</evidence>
<keyword evidence="2" id="KW-0808">Transferase</keyword>
<keyword evidence="3" id="KW-0547">Nucleotide-binding</keyword>
<evidence type="ECO:0000259" key="7">
    <source>
        <dbReference type="Pfam" id="PF07005"/>
    </source>
</evidence>
<dbReference type="InterPro" id="IPR031475">
    <property type="entry name" value="NBD_C"/>
</dbReference>
<evidence type="ECO:0000256" key="4">
    <source>
        <dbReference type="ARBA" id="ARBA00022777"/>
    </source>
</evidence>
<keyword evidence="4" id="KW-0418">Kinase</keyword>
<keyword evidence="6" id="KW-0119">Carbohydrate metabolism</keyword>
<dbReference type="Gene3D" id="3.40.50.10840">
    <property type="entry name" value="Putative sugar-binding, N-terminal domain"/>
    <property type="match status" value="1"/>
</dbReference>
<feature type="domain" description="Four-carbon acid sugar kinase nucleotide binding" evidence="8">
    <location>
        <begin position="242"/>
        <end position="414"/>
    </location>
</feature>
<evidence type="ECO:0000313" key="10">
    <source>
        <dbReference type="Proteomes" id="UP000075816"/>
    </source>
</evidence>
<dbReference type="SUPFAM" id="SSF142764">
    <property type="entry name" value="YgbK-like"/>
    <property type="match status" value="1"/>
</dbReference>
<comment type="caution">
    <text evidence="9">The sequence shown here is derived from an EMBL/GenBank/DDBJ whole genome shotgun (WGS) entry which is preliminary data.</text>
</comment>
<protein>
    <submittedName>
        <fullName evidence="9">Uncharacterized protein</fullName>
    </submittedName>
</protein>
<dbReference type="EMBL" id="LVEA01000075">
    <property type="protein sequence ID" value="KYL01861.1"/>
    <property type="molecule type" value="Genomic_DNA"/>
</dbReference>
<evidence type="ECO:0000256" key="5">
    <source>
        <dbReference type="ARBA" id="ARBA00022840"/>
    </source>
</evidence>
<evidence type="ECO:0000256" key="2">
    <source>
        <dbReference type="ARBA" id="ARBA00022679"/>
    </source>
</evidence>
<dbReference type="RefSeq" id="WP_005958228.1">
    <property type="nucleotide sequence ID" value="NZ_CAXOUE010000018.1"/>
</dbReference>
<evidence type="ECO:0000256" key="1">
    <source>
        <dbReference type="ARBA" id="ARBA00005715"/>
    </source>
</evidence>
<keyword evidence="5" id="KW-0067">ATP-binding</keyword>
<name>A0A162ILD8_9FUSO</name>
<dbReference type="InterPro" id="IPR010737">
    <property type="entry name" value="4-carb_acid_sugar_kinase_N"/>
</dbReference>
<dbReference type="KEGG" id="fnf:BSQ88_08205"/>
<dbReference type="GO" id="GO:0016301">
    <property type="term" value="F:kinase activity"/>
    <property type="evidence" value="ECO:0007669"/>
    <property type="project" value="UniProtKB-KW"/>
</dbReference>
<dbReference type="eggNOG" id="COG3395">
    <property type="taxonomic scope" value="Bacteria"/>
</dbReference>
<evidence type="ECO:0000259" key="8">
    <source>
        <dbReference type="Pfam" id="PF17042"/>
    </source>
</evidence>
<gene>
    <name evidence="9" type="ORF">A2J07_07355</name>
</gene>
<evidence type="ECO:0000313" key="9">
    <source>
        <dbReference type="EMBL" id="KYL01861.1"/>
    </source>
</evidence>
<reference evidence="9 10" key="1">
    <citation type="submission" date="2016-03" db="EMBL/GenBank/DDBJ databases">
        <title>Comparative genomics of human isolates of Fusobacterium necrophorum.</title>
        <authorList>
            <person name="Jensen A."/>
            <person name="Bank S."/>
            <person name="Andersen P.S."/>
            <person name="Kristensen L.H."/>
            <person name="Prag J."/>
        </authorList>
    </citation>
    <scope>NUCLEOTIDE SEQUENCE [LARGE SCALE GENOMIC DNA]</scope>
    <source>
        <strain evidence="9 10">LS_1264</strain>
    </source>
</reference>
<comment type="similarity">
    <text evidence="1">Belongs to the four-carbon acid sugar kinase family.</text>
</comment>
<dbReference type="Pfam" id="PF07005">
    <property type="entry name" value="SBD_N"/>
    <property type="match status" value="1"/>
</dbReference>
<evidence type="ECO:0000256" key="6">
    <source>
        <dbReference type="ARBA" id="ARBA00023277"/>
    </source>
</evidence>